<dbReference type="RefSeq" id="WP_174625881.1">
    <property type="nucleotide sequence ID" value="NZ_CADCXN010000060.1"/>
</dbReference>
<feature type="region of interest" description="Disordered" evidence="1">
    <location>
        <begin position="1"/>
        <end position="54"/>
    </location>
</feature>
<dbReference type="Proteomes" id="UP000494216">
    <property type="component" value="Unassembled WGS sequence"/>
</dbReference>
<sequence>MPEIQPVAPAFPLTKLNKVKKDDNFPEKEQPKNQPLEKSEEPDAETLPHIDEIV</sequence>
<evidence type="ECO:0000313" key="2">
    <source>
        <dbReference type="EMBL" id="CAA9890978.1"/>
    </source>
</evidence>
<feature type="compositionally biased region" description="Basic and acidic residues" evidence="1">
    <location>
        <begin position="19"/>
        <end position="54"/>
    </location>
</feature>
<name>A0A8S0X123_9GAMM</name>
<evidence type="ECO:0000256" key="1">
    <source>
        <dbReference type="SAM" id="MobiDB-lite"/>
    </source>
</evidence>
<protein>
    <submittedName>
        <fullName evidence="2">Uncharacterized protein</fullName>
    </submittedName>
</protein>
<evidence type="ECO:0000313" key="3">
    <source>
        <dbReference type="Proteomes" id="UP000494216"/>
    </source>
</evidence>
<accession>A0A8S0X123</accession>
<organism evidence="2 3">
    <name type="scientific">Candidatus Methylobacter favarea</name>
    <dbReference type="NCBI Taxonomy" id="2707345"/>
    <lineage>
        <taxon>Bacteria</taxon>
        <taxon>Pseudomonadati</taxon>
        <taxon>Pseudomonadota</taxon>
        <taxon>Gammaproteobacteria</taxon>
        <taxon>Methylococcales</taxon>
        <taxon>Methylococcaceae</taxon>
        <taxon>Methylobacter</taxon>
    </lineage>
</organism>
<dbReference type="EMBL" id="CADCXN010000060">
    <property type="protein sequence ID" value="CAA9890978.1"/>
    <property type="molecule type" value="Genomic_DNA"/>
</dbReference>
<reference evidence="2 3" key="1">
    <citation type="submission" date="2020-02" db="EMBL/GenBank/DDBJ databases">
        <authorList>
            <person name="Hogendoorn C."/>
        </authorList>
    </citation>
    <scope>NUCLEOTIDE SEQUENCE [LARGE SCALE GENOMIC DNA]</scope>
    <source>
        <strain evidence="2">METHB21</strain>
    </source>
</reference>
<dbReference type="AlphaFoldDB" id="A0A8S0X123"/>
<gene>
    <name evidence="2" type="ORF">METHB2_310009</name>
</gene>
<keyword evidence="3" id="KW-1185">Reference proteome</keyword>
<proteinExistence type="predicted"/>
<comment type="caution">
    <text evidence="2">The sequence shown here is derived from an EMBL/GenBank/DDBJ whole genome shotgun (WGS) entry which is preliminary data.</text>
</comment>